<reference evidence="2 3" key="1">
    <citation type="submission" date="2019-10" db="EMBL/GenBank/DDBJ databases">
        <title>Nonomuraea sp. nov., isolated from Phyllanthus amarus.</title>
        <authorList>
            <person name="Klykleung N."/>
            <person name="Tanasupawat S."/>
        </authorList>
    </citation>
    <scope>NUCLEOTIDE SEQUENCE [LARGE SCALE GENOMIC DNA]</scope>
    <source>
        <strain evidence="2 3">CR1-09</strain>
    </source>
</reference>
<feature type="transmembrane region" description="Helical" evidence="1">
    <location>
        <begin position="416"/>
        <end position="440"/>
    </location>
</feature>
<accession>A0A5N6BL72</accession>
<evidence type="ECO:0000313" key="2">
    <source>
        <dbReference type="EMBL" id="KAB8180569.1"/>
    </source>
</evidence>
<evidence type="ECO:0000313" key="3">
    <source>
        <dbReference type="Proteomes" id="UP000313066"/>
    </source>
</evidence>
<keyword evidence="3" id="KW-1185">Reference proteome</keyword>
<dbReference type="AlphaFoldDB" id="A0A5N6BL72"/>
<name>A0A5N6BL72_9ACTN</name>
<feature type="transmembrane region" description="Helical" evidence="1">
    <location>
        <begin position="473"/>
        <end position="496"/>
    </location>
</feature>
<keyword evidence="1" id="KW-0812">Transmembrane</keyword>
<feature type="transmembrane region" description="Helical" evidence="1">
    <location>
        <begin position="65"/>
        <end position="83"/>
    </location>
</feature>
<comment type="caution">
    <text evidence="2">The sequence shown here is derived from an EMBL/GenBank/DDBJ whole genome shotgun (WGS) entry which is preliminary data.</text>
</comment>
<dbReference type="Proteomes" id="UP000313066">
    <property type="component" value="Unassembled WGS sequence"/>
</dbReference>
<organism evidence="2 3">
    <name type="scientific">Microbispora catharanthi</name>
    <dbReference type="NCBI Taxonomy" id="1712871"/>
    <lineage>
        <taxon>Bacteria</taxon>
        <taxon>Bacillati</taxon>
        <taxon>Actinomycetota</taxon>
        <taxon>Actinomycetes</taxon>
        <taxon>Streptosporangiales</taxon>
        <taxon>Streptosporangiaceae</taxon>
        <taxon>Microbispora</taxon>
    </lineage>
</organism>
<feature type="transmembrane region" description="Helical" evidence="1">
    <location>
        <begin position="365"/>
        <end position="384"/>
    </location>
</feature>
<protein>
    <submittedName>
        <fullName evidence="2">Uncharacterized protein</fullName>
    </submittedName>
</protein>
<feature type="transmembrane region" description="Helical" evidence="1">
    <location>
        <begin position="140"/>
        <end position="157"/>
    </location>
</feature>
<dbReference type="SUPFAM" id="SSF110296">
    <property type="entry name" value="Oligoxyloglucan reducing end-specific cellobiohydrolase"/>
    <property type="match status" value="1"/>
</dbReference>
<feature type="transmembrane region" description="Helical" evidence="1">
    <location>
        <begin position="447"/>
        <end position="467"/>
    </location>
</feature>
<feature type="transmembrane region" description="Helical" evidence="1">
    <location>
        <begin position="169"/>
        <end position="188"/>
    </location>
</feature>
<evidence type="ECO:0000256" key="1">
    <source>
        <dbReference type="SAM" id="Phobius"/>
    </source>
</evidence>
<feature type="transmembrane region" description="Helical" evidence="1">
    <location>
        <begin position="21"/>
        <end position="45"/>
    </location>
</feature>
<dbReference type="RefSeq" id="WP_139579000.1">
    <property type="nucleotide sequence ID" value="NZ_VDMA02000021.1"/>
</dbReference>
<feature type="transmembrane region" description="Helical" evidence="1">
    <location>
        <begin position="95"/>
        <end position="120"/>
    </location>
</feature>
<dbReference type="Gene3D" id="2.130.10.10">
    <property type="entry name" value="YVTN repeat-like/Quinoprotein amine dehydrogenase"/>
    <property type="match status" value="1"/>
</dbReference>
<gene>
    <name evidence="2" type="ORF">FH610_032210</name>
</gene>
<dbReference type="InterPro" id="IPR015943">
    <property type="entry name" value="WD40/YVTN_repeat-like_dom_sf"/>
</dbReference>
<keyword evidence="1" id="KW-0472">Membrane</keyword>
<feature type="transmembrane region" description="Helical" evidence="1">
    <location>
        <begin position="391"/>
        <end position="410"/>
    </location>
</feature>
<keyword evidence="1" id="KW-1133">Transmembrane helix</keyword>
<proteinExistence type="predicted"/>
<dbReference type="EMBL" id="VDMA02000021">
    <property type="protein sequence ID" value="KAB8180569.1"/>
    <property type="molecule type" value="Genomic_DNA"/>
</dbReference>
<sequence>MRDRLQIDRKHPKVGTGGTRGARIGVQAAWLGHPVTVAALAVLIVNDRVLKPLWPGVVTGKLSDLVGMLVAPPLLALLAAYAARITGRVPPGDRTAAAAIALTGALFAWMKTTGIGAEAATRVWAVLVPPSRVVADPSDLLALPALAVAWLVWRRAARPAARDLRRARALVVLPVAVFAVTATSAVPASSSARAVEVRQGEIVVAVAPDGAVIATGDAGRSWHEWKGSPSPSPATRACVPAEPRRCYRLTPGRLRVEQTTDGGATWTVAWEISRGRQDWLDRAYENPDPFGEHSDRAASMAVAVQAVPGGHVVAVANGTDGVVLRDVSGRWRRLGFPEYDAERAPLSESAAAPLASPGERIGTELGVAVLVALAALLAALGTTAGARRWPVRFGICAAVMWTSVLLVVTADGPAGLVSLALFVPMFAAGAAGVLAVWLWSRPRWTRLLLAAPAAFAAVCLPFLGWSAGLPDDYGIAVLLAVLLCTVVLVVAVRAAVRARMRPRRERGLPVPPAR</sequence>